<feature type="region of interest" description="Disordered" evidence="1">
    <location>
        <begin position="92"/>
        <end position="121"/>
    </location>
</feature>
<sequence length="121" mass="14348">MHEYERCMQLCNCYAVREEWGDAVMSKECSGEADVFQDPEYRERYREKFLEAQRRGMDMVIYPDGTIALIENKVVMHTYGWHRRRRGFERTRGFVSQGKGKEHVAGEERDVPVVTEETEYA</sequence>
<dbReference type="Proteomes" id="UP000033754">
    <property type="component" value="Unassembled WGS sequence"/>
</dbReference>
<reference evidence="2 3" key="1">
    <citation type="submission" date="2015-01" db="EMBL/GenBank/DDBJ databases">
        <title>Genome Sequencing of Rickettsiales.</title>
        <authorList>
            <person name="Daugherty S.C."/>
            <person name="Su Q."/>
            <person name="Abolude K."/>
            <person name="Beier-Sexton M."/>
            <person name="Carlyon J.A."/>
            <person name="Carter R."/>
            <person name="Day N.P."/>
            <person name="Dumler S.J."/>
            <person name="Dyachenko V."/>
            <person name="Godinez A."/>
            <person name="Kurtti T.J."/>
            <person name="Lichay M."/>
            <person name="Mullins K.E."/>
            <person name="Ott S."/>
            <person name="Pappas-Brown V."/>
            <person name="Paris D.H."/>
            <person name="Patel P."/>
            <person name="Richards A.L."/>
            <person name="Sadzewicz L."/>
            <person name="Sears K."/>
            <person name="Seidman D."/>
            <person name="Sengamalay N."/>
            <person name="Stenos J."/>
            <person name="Tallon L.J."/>
            <person name="Vincent G."/>
            <person name="Fraser C.M."/>
            <person name="Munderloh U."/>
            <person name="Dunning-Hotopp J.C."/>
        </authorList>
    </citation>
    <scope>NUCLEOTIDE SEQUENCE [LARGE SCALE GENOMIC DNA]</scope>
    <source>
        <strain evidence="2 3">NCH-1</strain>
    </source>
</reference>
<dbReference type="EMBL" id="LANT01000006">
    <property type="protein sequence ID" value="KJV65276.1"/>
    <property type="molecule type" value="Genomic_DNA"/>
</dbReference>
<evidence type="ECO:0000313" key="2">
    <source>
        <dbReference type="EMBL" id="KJV65276.1"/>
    </source>
</evidence>
<evidence type="ECO:0000256" key="1">
    <source>
        <dbReference type="SAM" id="MobiDB-lite"/>
    </source>
</evidence>
<comment type="caution">
    <text evidence="2">The sequence shown here is derived from an EMBL/GenBank/DDBJ whole genome shotgun (WGS) entry which is preliminary data.</text>
</comment>
<gene>
    <name evidence="2" type="ORF">EPHNCH_0871</name>
</gene>
<name>A0A0F3NC08_ANAPH</name>
<accession>A0A0F3NC08</accession>
<organism evidence="2 3">
    <name type="scientific">Anaplasma phagocytophilum str. NCH-1</name>
    <dbReference type="NCBI Taxonomy" id="1359161"/>
    <lineage>
        <taxon>Bacteria</taxon>
        <taxon>Pseudomonadati</taxon>
        <taxon>Pseudomonadota</taxon>
        <taxon>Alphaproteobacteria</taxon>
        <taxon>Rickettsiales</taxon>
        <taxon>Anaplasmataceae</taxon>
        <taxon>Anaplasma</taxon>
        <taxon>phagocytophilum group</taxon>
    </lineage>
</organism>
<dbReference type="PATRIC" id="fig|1359161.3.peg.975"/>
<protein>
    <submittedName>
        <fullName evidence="2">Uncharacterized protein</fullName>
    </submittedName>
</protein>
<dbReference type="AlphaFoldDB" id="A0A0F3NC08"/>
<feature type="compositionally biased region" description="Basic and acidic residues" evidence="1">
    <location>
        <begin position="99"/>
        <end position="111"/>
    </location>
</feature>
<proteinExistence type="predicted"/>
<evidence type="ECO:0000313" key="3">
    <source>
        <dbReference type="Proteomes" id="UP000033754"/>
    </source>
</evidence>